<comment type="caution">
    <text evidence="3">The sequence shown here is derived from an EMBL/GenBank/DDBJ whole genome shotgun (WGS) entry which is preliminary data.</text>
</comment>
<dbReference type="PROSITE" id="PS51898">
    <property type="entry name" value="TYR_RECOMBINASE"/>
    <property type="match status" value="1"/>
</dbReference>
<evidence type="ECO:0000259" key="2">
    <source>
        <dbReference type="PROSITE" id="PS51898"/>
    </source>
</evidence>
<dbReference type="AlphaFoldDB" id="A0A4V2VPN1"/>
<dbReference type="GO" id="GO:0015074">
    <property type="term" value="P:DNA integration"/>
    <property type="evidence" value="ECO:0007669"/>
    <property type="project" value="InterPro"/>
</dbReference>
<keyword evidence="1" id="KW-0233">DNA recombination</keyword>
<feature type="domain" description="Tyr recombinase" evidence="2">
    <location>
        <begin position="1"/>
        <end position="138"/>
    </location>
</feature>
<dbReference type="SUPFAM" id="SSF56349">
    <property type="entry name" value="DNA breaking-rejoining enzymes"/>
    <property type="match status" value="1"/>
</dbReference>
<dbReference type="GO" id="GO:0006310">
    <property type="term" value="P:DNA recombination"/>
    <property type="evidence" value="ECO:0007669"/>
    <property type="project" value="UniProtKB-KW"/>
</dbReference>
<keyword evidence="4" id="KW-1185">Reference proteome</keyword>
<dbReference type="Gene3D" id="1.10.443.10">
    <property type="entry name" value="Intergrase catalytic core"/>
    <property type="match status" value="1"/>
</dbReference>
<name>A0A4V2VPN1_9BURK</name>
<reference evidence="3 4" key="1">
    <citation type="submission" date="2019-03" db="EMBL/GenBank/DDBJ databases">
        <title>Genomic Encyclopedia of Type Strains, Phase IV (KMG-IV): sequencing the most valuable type-strain genomes for metagenomic binning, comparative biology and taxonomic classification.</title>
        <authorList>
            <person name="Goeker M."/>
        </authorList>
    </citation>
    <scope>NUCLEOTIDE SEQUENCE [LARGE SCALE GENOMIC DNA]</scope>
    <source>
        <strain evidence="3 4">DSM 100048</strain>
    </source>
</reference>
<dbReference type="InterPro" id="IPR011010">
    <property type="entry name" value="DNA_brk_join_enz"/>
</dbReference>
<protein>
    <submittedName>
        <fullName evidence="3">Phage integrase family protein</fullName>
    </submittedName>
</protein>
<dbReference type="InterPro" id="IPR002104">
    <property type="entry name" value="Integrase_catalytic"/>
</dbReference>
<evidence type="ECO:0000256" key="1">
    <source>
        <dbReference type="ARBA" id="ARBA00023172"/>
    </source>
</evidence>
<sequence>QQVDMTTGVITLTETKNGRIRYVPLSPFAKDALRRHLADRPMRGRVFDVSASAVSQAFARAVNKSRRRYEAMCEQHSRKPRDHYFRDLHFHDLRHESASRLASVFQAADLAKVTGHRSTRMLLRYYHPHGRDLARKLARSTLGRRQAAILRASAT</sequence>
<evidence type="ECO:0000313" key="4">
    <source>
        <dbReference type="Proteomes" id="UP000294692"/>
    </source>
</evidence>
<dbReference type="Proteomes" id="UP000294692">
    <property type="component" value="Unassembled WGS sequence"/>
</dbReference>
<dbReference type="InterPro" id="IPR013762">
    <property type="entry name" value="Integrase-like_cat_sf"/>
</dbReference>
<evidence type="ECO:0000313" key="3">
    <source>
        <dbReference type="EMBL" id="TCU91279.1"/>
    </source>
</evidence>
<dbReference type="GO" id="GO:0003677">
    <property type="term" value="F:DNA binding"/>
    <property type="evidence" value="ECO:0007669"/>
    <property type="project" value="InterPro"/>
</dbReference>
<dbReference type="Pfam" id="PF00589">
    <property type="entry name" value="Phage_integrase"/>
    <property type="match status" value="1"/>
</dbReference>
<dbReference type="EMBL" id="SMBX01000021">
    <property type="protein sequence ID" value="TCU91279.1"/>
    <property type="molecule type" value="Genomic_DNA"/>
</dbReference>
<proteinExistence type="predicted"/>
<accession>A0A4V2VPN1</accession>
<gene>
    <name evidence="3" type="ORF">EV686_1211</name>
</gene>
<feature type="non-terminal residue" evidence="3">
    <location>
        <position position="1"/>
    </location>
</feature>
<organism evidence="3 4">
    <name type="scientific">Paracandidimonas soli</name>
    <dbReference type="NCBI Taxonomy" id="1917182"/>
    <lineage>
        <taxon>Bacteria</taxon>
        <taxon>Pseudomonadati</taxon>
        <taxon>Pseudomonadota</taxon>
        <taxon>Betaproteobacteria</taxon>
        <taxon>Burkholderiales</taxon>
        <taxon>Alcaligenaceae</taxon>
        <taxon>Paracandidimonas</taxon>
    </lineage>
</organism>
<dbReference type="RefSeq" id="WP_165972689.1">
    <property type="nucleotide sequence ID" value="NZ_SMBX01000021.1"/>
</dbReference>